<organism evidence="6 7">
    <name type="scientific">Alteromonas hispanica</name>
    <dbReference type="NCBI Taxonomy" id="315421"/>
    <lineage>
        <taxon>Bacteria</taxon>
        <taxon>Pseudomonadati</taxon>
        <taxon>Pseudomonadota</taxon>
        <taxon>Gammaproteobacteria</taxon>
        <taxon>Alteromonadales</taxon>
        <taxon>Alteromonadaceae</taxon>
        <taxon>Alteromonas/Salinimonas group</taxon>
        <taxon>Alteromonas</taxon>
    </lineage>
</organism>
<keyword evidence="1 4" id="KW-0489">Methyltransferase</keyword>
<sequence>MKKVTILDGGMGQELIKRTSRKLTPLWSADVMLHEPNLVRDVHAEFINNGAEVITLNTYTATPQRLTRDGSIELIAPLHSAAIKAAREAIAQSGKPHTKIAACLPPLVASYHPDDSMPFEEALRSYQQLVELQSDAADIFLCETMSSIKEAKAACTAAKEAGKPIWIAFSVSDTEPALLRGGERIADAVKELSLLEPQMILLNCSRPEAINAALNEIHSLLVEREIAFGVYANGFKAVDELYPGDTVENLAQRKDLSSEKYAEYALAWAQKGASVIGGCCEISPLHIRAVSEALKRKIN</sequence>
<dbReference type="SUPFAM" id="SSF82282">
    <property type="entry name" value="Homocysteine S-methyltransferase"/>
    <property type="match status" value="1"/>
</dbReference>
<evidence type="ECO:0000256" key="4">
    <source>
        <dbReference type="PROSITE-ProRule" id="PRU00333"/>
    </source>
</evidence>
<feature type="binding site" evidence="3 4">
    <location>
        <position position="279"/>
    </location>
    <ligand>
        <name>Zn(2+)</name>
        <dbReference type="ChEBI" id="CHEBI:29105"/>
    </ligand>
</feature>
<dbReference type="PROSITE" id="PS50970">
    <property type="entry name" value="HCY"/>
    <property type="match status" value="1"/>
</dbReference>
<dbReference type="InterPro" id="IPR036589">
    <property type="entry name" value="HCY_dom_sf"/>
</dbReference>
<comment type="cofactor">
    <cofactor evidence="3">
        <name>Zn(2+)</name>
        <dbReference type="ChEBI" id="CHEBI:29105"/>
    </cofactor>
    <text evidence="3">Binds 1 zinc ion per subunit.</text>
</comment>
<evidence type="ECO:0000313" key="6">
    <source>
        <dbReference type="EMBL" id="NDW23215.1"/>
    </source>
</evidence>
<proteinExistence type="predicted"/>
<dbReference type="PANTHER" id="PTHR11103">
    <property type="entry name" value="SLR1189 PROTEIN"/>
    <property type="match status" value="1"/>
</dbReference>
<feature type="binding site" evidence="3 4">
    <location>
        <position position="280"/>
    </location>
    <ligand>
        <name>Zn(2+)</name>
        <dbReference type="ChEBI" id="CHEBI:29105"/>
    </ligand>
</feature>
<feature type="binding site" evidence="4">
    <location>
        <position position="204"/>
    </location>
    <ligand>
        <name>Zn(2+)</name>
        <dbReference type="ChEBI" id="CHEBI:29105"/>
    </ligand>
</feature>
<keyword evidence="7" id="KW-1185">Reference proteome</keyword>
<keyword evidence="2 4" id="KW-0808">Transferase</keyword>
<keyword evidence="3 4" id="KW-0862">Zinc</keyword>
<name>A0A6L9MYX6_9ALTE</name>
<evidence type="ECO:0000259" key="5">
    <source>
        <dbReference type="PROSITE" id="PS50970"/>
    </source>
</evidence>
<evidence type="ECO:0000256" key="3">
    <source>
        <dbReference type="PIRSR" id="PIRSR037505-2"/>
    </source>
</evidence>
<evidence type="ECO:0000256" key="2">
    <source>
        <dbReference type="ARBA" id="ARBA00022679"/>
    </source>
</evidence>
<dbReference type="AlphaFoldDB" id="A0A6L9MYX6"/>
<protein>
    <submittedName>
        <fullName evidence="6">Homocysteine S-methyltransferase</fullName>
    </submittedName>
</protein>
<feature type="domain" description="Hcy-binding" evidence="5">
    <location>
        <begin position="1"/>
        <end position="294"/>
    </location>
</feature>
<reference evidence="6 7" key="1">
    <citation type="submission" date="2020-01" db="EMBL/GenBank/DDBJ databases">
        <title>Genomes of bacteria type strains.</title>
        <authorList>
            <person name="Chen J."/>
            <person name="Zhu S."/>
            <person name="Yang J."/>
        </authorList>
    </citation>
    <scope>NUCLEOTIDE SEQUENCE [LARGE SCALE GENOMIC DNA]</scope>
    <source>
        <strain evidence="6 7">LMG 22958</strain>
    </source>
</reference>
<dbReference type="PIRSF" id="PIRSF037505">
    <property type="entry name" value="Betaine_HMT"/>
    <property type="match status" value="1"/>
</dbReference>
<dbReference type="Pfam" id="PF02574">
    <property type="entry name" value="S-methyl_trans"/>
    <property type="match status" value="1"/>
</dbReference>
<dbReference type="InterPro" id="IPR003726">
    <property type="entry name" value="HCY_dom"/>
</dbReference>
<comment type="caution">
    <text evidence="6">The sequence shown here is derived from an EMBL/GenBank/DDBJ whole genome shotgun (WGS) entry which is preliminary data.</text>
</comment>
<dbReference type="GO" id="GO:0009086">
    <property type="term" value="P:methionine biosynthetic process"/>
    <property type="evidence" value="ECO:0007669"/>
    <property type="project" value="InterPro"/>
</dbReference>
<accession>A0A6L9MYX6</accession>
<gene>
    <name evidence="6" type="ORF">GTW09_16995</name>
</gene>
<dbReference type="Gene3D" id="3.20.20.330">
    <property type="entry name" value="Homocysteine-binding-like domain"/>
    <property type="match status" value="1"/>
</dbReference>
<dbReference type="RefSeq" id="WP_163112818.1">
    <property type="nucleotide sequence ID" value="NZ_JAAAWP010000016.1"/>
</dbReference>
<dbReference type="EMBL" id="JAAAWP010000016">
    <property type="protein sequence ID" value="NDW23215.1"/>
    <property type="molecule type" value="Genomic_DNA"/>
</dbReference>
<evidence type="ECO:0000313" key="7">
    <source>
        <dbReference type="Proteomes" id="UP000478837"/>
    </source>
</evidence>
<dbReference type="GO" id="GO:0008270">
    <property type="term" value="F:zinc ion binding"/>
    <property type="evidence" value="ECO:0007669"/>
    <property type="project" value="InterPro"/>
</dbReference>
<keyword evidence="3 4" id="KW-0479">Metal-binding</keyword>
<evidence type="ECO:0000256" key="1">
    <source>
        <dbReference type="ARBA" id="ARBA00022603"/>
    </source>
</evidence>
<dbReference type="InterPro" id="IPR017226">
    <property type="entry name" value="BHMT-like"/>
</dbReference>
<dbReference type="GO" id="GO:0008168">
    <property type="term" value="F:methyltransferase activity"/>
    <property type="evidence" value="ECO:0007669"/>
    <property type="project" value="UniProtKB-UniRule"/>
</dbReference>
<dbReference type="GO" id="GO:0032259">
    <property type="term" value="P:methylation"/>
    <property type="evidence" value="ECO:0007669"/>
    <property type="project" value="UniProtKB-KW"/>
</dbReference>
<dbReference type="PANTHER" id="PTHR11103:SF18">
    <property type="entry name" value="SLR1189 PROTEIN"/>
    <property type="match status" value="1"/>
</dbReference>
<dbReference type="Proteomes" id="UP000478837">
    <property type="component" value="Unassembled WGS sequence"/>
</dbReference>